<dbReference type="AlphaFoldDB" id="A0A4Y7SIH7"/>
<sequence length="238" mass="25827">MTALSTLLAQATPSINLPPGFFTQSPFRPGELLPAPQYRVGPGAYGGPVPLLPFAFSDGDFSLEAQRARNWREQIESTFLGGGLAKDEDLPDLDAVFTDIEHSELGVESLTVRFRRTISSLSLVAVRALALPPTGCHFLTCEFCFCFSHNNELIVLRRLTIPPIQYSILHKVLNAVAALDPTKVPRDSEFNFRGRDGVLYGRLQAAIDAGIKHISACGEDDMNASVSVSTHAKGDGQD</sequence>
<accession>A0A4Y7SIH7</accession>
<name>A0A4Y7SIH7_COPMI</name>
<evidence type="ECO:0000313" key="2">
    <source>
        <dbReference type="Proteomes" id="UP000298030"/>
    </source>
</evidence>
<comment type="caution">
    <text evidence="1">The sequence shown here is derived from an EMBL/GenBank/DDBJ whole genome shotgun (WGS) entry which is preliminary data.</text>
</comment>
<protein>
    <submittedName>
        <fullName evidence="1">Uncharacterized protein</fullName>
    </submittedName>
</protein>
<reference evidence="1 2" key="1">
    <citation type="journal article" date="2019" name="Nat. Ecol. Evol.">
        <title>Megaphylogeny resolves global patterns of mushroom evolution.</title>
        <authorList>
            <person name="Varga T."/>
            <person name="Krizsan K."/>
            <person name="Foldi C."/>
            <person name="Dima B."/>
            <person name="Sanchez-Garcia M."/>
            <person name="Sanchez-Ramirez S."/>
            <person name="Szollosi G.J."/>
            <person name="Szarkandi J.G."/>
            <person name="Papp V."/>
            <person name="Albert L."/>
            <person name="Andreopoulos W."/>
            <person name="Angelini C."/>
            <person name="Antonin V."/>
            <person name="Barry K.W."/>
            <person name="Bougher N.L."/>
            <person name="Buchanan P."/>
            <person name="Buyck B."/>
            <person name="Bense V."/>
            <person name="Catcheside P."/>
            <person name="Chovatia M."/>
            <person name="Cooper J."/>
            <person name="Damon W."/>
            <person name="Desjardin D."/>
            <person name="Finy P."/>
            <person name="Geml J."/>
            <person name="Haridas S."/>
            <person name="Hughes K."/>
            <person name="Justo A."/>
            <person name="Karasinski D."/>
            <person name="Kautmanova I."/>
            <person name="Kiss B."/>
            <person name="Kocsube S."/>
            <person name="Kotiranta H."/>
            <person name="LaButti K.M."/>
            <person name="Lechner B.E."/>
            <person name="Liimatainen K."/>
            <person name="Lipzen A."/>
            <person name="Lukacs Z."/>
            <person name="Mihaltcheva S."/>
            <person name="Morgado L.N."/>
            <person name="Niskanen T."/>
            <person name="Noordeloos M.E."/>
            <person name="Ohm R.A."/>
            <person name="Ortiz-Santana B."/>
            <person name="Ovrebo C."/>
            <person name="Racz N."/>
            <person name="Riley R."/>
            <person name="Savchenko A."/>
            <person name="Shiryaev A."/>
            <person name="Soop K."/>
            <person name="Spirin V."/>
            <person name="Szebenyi C."/>
            <person name="Tomsovsky M."/>
            <person name="Tulloss R.E."/>
            <person name="Uehling J."/>
            <person name="Grigoriev I.V."/>
            <person name="Vagvolgyi C."/>
            <person name="Papp T."/>
            <person name="Martin F.M."/>
            <person name="Miettinen O."/>
            <person name="Hibbett D.S."/>
            <person name="Nagy L.G."/>
        </authorList>
    </citation>
    <scope>NUCLEOTIDE SEQUENCE [LARGE SCALE GENOMIC DNA]</scope>
    <source>
        <strain evidence="1 2">FP101781</strain>
    </source>
</reference>
<dbReference type="OrthoDB" id="62853at2759"/>
<dbReference type="EMBL" id="QPFP01000112">
    <property type="protein sequence ID" value="TEB21384.1"/>
    <property type="molecule type" value="Genomic_DNA"/>
</dbReference>
<gene>
    <name evidence="1" type="ORF">FA13DRAFT_1819575</name>
</gene>
<keyword evidence="2" id="KW-1185">Reference proteome</keyword>
<organism evidence="1 2">
    <name type="scientific">Coprinellus micaceus</name>
    <name type="common">Glistening ink-cap mushroom</name>
    <name type="synonym">Coprinus micaceus</name>
    <dbReference type="NCBI Taxonomy" id="71717"/>
    <lineage>
        <taxon>Eukaryota</taxon>
        <taxon>Fungi</taxon>
        <taxon>Dikarya</taxon>
        <taxon>Basidiomycota</taxon>
        <taxon>Agaricomycotina</taxon>
        <taxon>Agaricomycetes</taxon>
        <taxon>Agaricomycetidae</taxon>
        <taxon>Agaricales</taxon>
        <taxon>Agaricineae</taxon>
        <taxon>Psathyrellaceae</taxon>
        <taxon>Coprinellus</taxon>
    </lineage>
</organism>
<evidence type="ECO:0000313" key="1">
    <source>
        <dbReference type="EMBL" id="TEB21384.1"/>
    </source>
</evidence>
<dbReference type="Proteomes" id="UP000298030">
    <property type="component" value="Unassembled WGS sequence"/>
</dbReference>
<proteinExistence type="predicted"/>